<sequence length="574" mass="63047">MGLFKKNKSDTPIDAQLAAQKSARTKYRWKLILGLFGPFALQSFDTTVIASALGTIAVDFDQLNQFNWIISSFNLTSTASFFFWAQIADVFGRHVAIQASIIIMMIGSAICTGAPTSSFGALLLGRAIQGIGCSGVNICVRTILADKVSLEEFAANWTIFVLISGVSFGIGPLVGGYLTEVSWRWCFAINLPICAASMLLVVLVLRKELLGPQPIAGLDENLPNGRRATVLRRLSTIDYGGQILFLCGIGLLVLALTWAGGSYSWGSAHVLAPLIIGAALTVVWIFYEREMAPGRHMSRVFPRQKAMMPWAILTQRENCLTFGINMTSGMAIYAIMYFLSLYFTLVDGQSSRDAGLQLLYYMPGLTGKYLIPCLKELVANCVLVGVYTAVFATKRWPRQTYAPLLLGAVITAVAITVLTWAVHEHNNNVVYAMMALVGYGVMLRMNPAAVHALAYFPDMTARITCLTTFALPFGGLFGLTLMSTVFNNKTIGDHEDPKTAIMWAFVSLIPFMWMCVLFSVFLGNVWIGQDGGHEALEGSYLWQLITRKTMVKTNFSRTDATVELHKIETADNRV</sequence>
<feature type="transmembrane region" description="Helical" evidence="5">
    <location>
        <begin position="31"/>
        <end position="53"/>
    </location>
</feature>
<accession>A0A0A1TLH3</accession>
<feature type="transmembrane region" description="Helical" evidence="5">
    <location>
        <begin position="429"/>
        <end position="456"/>
    </location>
</feature>
<dbReference type="GO" id="GO:0005886">
    <property type="term" value="C:plasma membrane"/>
    <property type="evidence" value="ECO:0007669"/>
    <property type="project" value="TreeGrafter"/>
</dbReference>
<dbReference type="GO" id="GO:0022857">
    <property type="term" value="F:transmembrane transporter activity"/>
    <property type="evidence" value="ECO:0007669"/>
    <property type="project" value="InterPro"/>
</dbReference>
<feature type="transmembrane region" description="Helical" evidence="5">
    <location>
        <begin position="65"/>
        <end position="84"/>
    </location>
</feature>
<dbReference type="SUPFAM" id="SSF103473">
    <property type="entry name" value="MFS general substrate transporter"/>
    <property type="match status" value="2"/>
</dbReference>
<keyword evidence="3 5" id="KW-1133">Transmembrane helix</keyword>
<feature type="transmembrane region" description="Helical" evidence="5">
    <location>
        <begin position="157"/>
        <end position="176"/>
    </location>
</feature>
<feature type="transmembrane region" description="Helical" evidence="5">
    <location>
        <begin position="267"/>
        <end position="287"/>
    </location>
</feature>
<dbReference type="Pfam" id="PF07690">
    <property type="entry name" value="MFS_1"/>
    <property type="match status" value="1"/>
</dbReference>
<evidence type="ECO:0000256" key="3">
    <source>
        <dbReference type="ARBA" id="ARBA00022989"/>
    </source>
</evidence>
<proteinExistence type="predicted"/>
<evidence type="ECO:0000256" key="4">
    <source>
        <dbReference type="ARBA" id="ARBA00023136"/>
    </source>
</evidence>
<evidence type="ECO:0000256" key="5">
    <source>
        <dbReference type="SAM" id="Phobius"/>
    </source>
</evidence>
<feature type="transmembrane region" description="Helical" evidence="5">
    <location>
        <begin position="322"/>
        <end position="343"/>
    </location>
</feature>
<dbReference type="PROSITE" id="PS50850">
    <property type="entry name" value="MFS"/>
    <property type="match status" value="1"/>
</dbReference>
<keyword evidence="4 5" id="KW-0472">Membrane</keyword>
<dbReference type="PANTHER" id="PTHR23501">
    <property type="entry name" value="MAJOR FACILITATOR SUPERFAMILY"/>
    <property type="match status" value="1"/>
</dbReference>
<dbReference type="HOGENOM" id="CLU_000960_26_1_1"/>
<feature type="transmembrane region" description="Helical" evidence="5">
    <location>
        <begin position="501"/>
        <end position="527"/>
    </location>
</feature>
<dbReference type="EMBL" id="CDHN01000004">
    <property type="protein sequence ID" value="CEJ91820.1"/>
    <property type="molecule type" value="Genomic_DNA"/>
</dbReference>
<evidence type="ECO:0000256" key="2">
    <source>
        <dbReference type="ARBA" id="ARBA00022692"/>
    </source>
</evidence>
<dbReference type="AlphaFoldDB" id="A0A0A1TLH3"/>
<dbReference type="Proteomes" id="UP000039046">
    <property type="component" value="Unassembled WGS sequence"/>
</dbReference>
<feature type="transmembrane region" description="Helical" evidence="5">
    <location>
        <begin position="463"/>
        <end position="481"/>
    </location>
</feature>
<name>A0A0A1TLH3_9HYPO</name>
<feature type="transmembrane region" description="Helical" evidence="5">
    <location>
        <begin position="96"/>
        <end position="115"/>
    </location>
</feature>
<comment type="subcellular location">
    <subcellularLocation>
        <location evidence="1">Membrane</location>
        <topology evidence="1">Multi-pass membrane protein</topology>
    </subcellularLocation>
</comment>
<evidence type="ECO:0000313" key="8">
    <source>
        <dbReference type="Proteomes" id="UP000039046"/>
    </source>
</evidence>
<feature type="transmembrane region" description="Helical" evidence="5">
    <location>
        <begin position="243"/>
        <end position="261"/>
    </location>
</feature>
<dbReference type="OrthoDB" id="6770063at2759"/>
<dbReference type="Gene3D" id="1.20.1250.20">
    <property type="entry name" value="MFS general substrate transporter like domains"/>
    <property type="match status" value="2"/>
</dbReference>
<gene>
    <name evidence="7" type="ORF">VHEMI07509</name>
</gene>
<organism evidence="7 8">
    <name type="scientific">[Torrubiella] hemipterigena</name>
    <dbReference type="NCBI Taxonomy" id="1531966"/>
    <lineage>
        <taxon>Eukaryota</taxon>
        <taxon>Fungi</taxon>
        <taxon>Dikarya</taxon>
        <taxon>Ascomycota</taxon>
        <taxon>Pezizomycotina</taxon>
        <taxon>Sordariomycetes</taxon>
        <taxon>Hypocreomycetidae</taxon>
        <taxon>Hypocreales</taxon>
        <taxon>Clavicipitaceae</taxon>
        <taxon>Clavicipitaceae incertae sedis</taxon>
        <taxon>'Torrubiella' clade</taxon>
    </lineage>
</organism>
<feature type="transmembrane region" description="Helical" evidence="5">
    <location>
        <begin position="182"/>
        <end position="205"/>
    </location>
</feature>
<feature type="transmembrane region" description="Helical" evidence="5">
    <location>
        <begin position="369"/>
        <end position="392"/>
    </location>
</feature>
<evidence type="ECO:0000259" key="6">
    <source>
        <dbReference type="PROSITE" id="PS50850"/>
    </source>
</evidence>
<keyword evidence="2 5" id="KW-0812">Transmembrane</keyword>
<evidence type="ECO:0000313" key="7">
    <source>
        <dbReference type="EMBL" id="CEJ91820.1"/>
    </source>
</evidence>
<evidence type="ECO:0000256" key="1">
    <source>
        <dbReference type="ARBA" id="ARBA00004141"/>
    </source>
</evidence>
<dbReference type="InterPro" id="IPR020846">
    <property type="entry name" value="MFS_dom"/>
</dbReference>
<reference evidence="7 8" key="1">
    <citation type="journal article" date="2015" name="Genome Announc.">
        <title>Draft Genome Sequence and Gene Annotation of the Entomopathogenic Fungus Verticillium hemipterigenum.</title>
        <authorList>
            <person name="Horn F."/>
            <person name="Habel A."/>
            <person name="Scharf D.H."/>
            <person name="Dworschak J."/>
            <person name="Brakhage A.A."/>
            <person name="Guthke R."/>
            <person name="Hertweck C."/>
            <person name="Linde J."/>
        </authorList>
    </citation>
    <scope>NUCLEOTIDE SEQUENCE [LARGE SCALE GENOMIC DNA]</scope>
</reference>
<dbReference type="PANTHER" id="PTHR23501:SF39">
    <property type="entry name" value="MULTIDRUG TRANSPORTER, PUTATIVE (AFU_ORTHOLOGUE AFUA_1G05010)-RELATED"/>
    <property type="match status" value="1"/>
</dbReference>
<dbReference type="InterPro" id="IPR011701">
    <property type="entry name" value="MFS"/>
</dbReference>
<feature type="transmembrane region" description="Helical" evidence="5">
    <location>
        <begin position="404"/>
        <end position="423"/>
    </location>
</feature>
<feature type="domain" description="Major facilitator superfamily (MFS) profile" evidence="6">
    <location>
        <begin position="31"/>
        <end position="527"/>
    </location>
</feature>
<keyword evidence="8" id="KW-1185">Reference proteome</keyword>
<protein>
    <recommendedName>
        <fullName evidence="6">Major facilitator superfamily (MFS) profile domain-containing protein</fullName>
    </recommendedName>
</protein>
<feature type="transmembrane region" description="Helical" evidence="5">
    <location>
        <begin position="127"/>
        <end position="145"/>
    </location>
</feature>
<dbReference type="InterPro" id="IPR036259">
    <property type="entry name" value="MFS_trans_sf"/>
</dbReference>